<proteinExistence type="predicted"/>
<evidence type="ECO:0000256" key="1">
    <source>
        <dbReference type="SAM" id="SignalP"/>
    </source>
</evidence>
<dbReference type="RefSeq" id="WP_311362468.1">
    <property type="nucleotide sequence ID" value="NZ_JAVRIE010000006.1"/>
</dbReference>
<keyword evidence="1" id="KW-0732">Signal</keyword>
<evidence type="ECO:0000313" key="3">
    <source>
        <dbReference type="Proteomes" id="UP001249020"/>
    </source>
</evidence>
<reference evidence="2 3" key="1">
    <citation type="submission" date="2023-09" db="EMBL/GenBank/DDBJ databases">
        <authorList>
            <person name="Rey-Velasco X."/>
        </authorList>
    </citation>
    <scope>NUCLEOTIDE SEQUENCE [LARGE SCALE GENOMIC DNA]</scope>
    <source>
        <strain evidence="2 3">W409</strain>
    </source>
</reference>
<evidence type="ECO:0000313" key="2">
    <source>
        <dbReference type="EMBL" id="MDT0583699.1"/>
    </source>
</evidence>
<feature type="signal peptide" evidence="1">
    <location>
        <begin position="1"/>
        <end position="17"/>
    </location>
</feature>
<accession>A0AAW8R4Q7</accession>
<sequence length="230" mass="25948">MKLLSYLFIVFAVSALAGCKTLNFTFHDPKPTGSQIVLPIETNVQSSAIFIWLPPAFKNEFASYTNAFTKDADSYFLQQGISNQHSEDQALFNANAAEYGGIFDSRTGRLDKDTLNLAIKKTATELFSSHPDAQVILFITPYKETVTLFNGFGQWSNIEQKQSTVPGDSSESRRATSLRLNYLLRDGQPQLHNIGLDMQDERFAEVGKYKHIVEYVFKPVFKKARDNKTQ</sequence>
<gene>
    <name evidence="2" type="ORF">RM544_14210</name>
</gene>
<protein>
    <submittedName>
        <fullName evidence="2">Uncharacterized protein</fullName>
    </submittedName>
</protein>
<dbReference type="Proteomes" id="UP001249020">
    <property type="component" value="Unassembled WGS sequence"/>
</dbReference>
<feature type="chain" id="PRO_5043801860" evidence="1">
    <location>
        <begin position="18"/>
        <end position="230"/>
    </location>
</feature>
<keyword evidence="3" id="KW-1185">Reference proteome</keyword>
<dbReference type="PROSITE" id="PS51257">
    <property type="entry name" value="PROKAR_LIPOPROTEIN"/>
    <property type="match status" value="1"/>
</dbReference>
<name>A0AAW8R4Q7_9ALTE</name>
<dbReference type="AlphaFoldDB" id="A0AAW8R4Q7"/>
<dbReference type="EMBL" id="JAVRIE010000006">
    <property type="protein sequence ID" value="MDT0583699.1"/>
    <property type="molecule type" value="Genomic_DNA"/>
</dbReference>
<organism evidence="2 3">
    <name type="scientific">Brumicola blandensis</name>
    <dbReference type="NCBI Taxonomy" id="3075611"/>
    <lineage>
        <taxon>Bacteria</taxon>
        <taxon>Pseudomonadati</taxon>
        <taxon>Pseudomonadota</taxon>
        <taxon>Gammaproteobacteria</taxon>
        <taxon>Alteromonadales</taxon>
        <taxon>Alteromonadaceae</taxon>
        <taxon>Brumicola</taxon>
    </lineage>
</organism>
<comment type="caution">
    <text evidence="2">The sequence shown here is derived from an EMBL/GenBank/DDBJ whole genome shotgun (WGS) entry which is preliminary data.</text>
</comment>